<dbReference type="AlphaFoldDB" id="A0AAU9P7R0"/>
<proteinExistence type="predicted"/>
<gene>
    <name evidence="1" type="ORF">LVIROSA_LOCUS31825</name>
</gene>
<sequence>MATKGGGNFDDPSIPSFYVYNLVDDTSRKELWGPCAKFGSLVDESEYIEKELKGIILRGGKLAANFAKHPRKLLVAAAVRRPMAYKHPSAPHGVRMQGNVRDSRSFVDVARVMMSPRGKFVFLLLQKKLNEEVMVSLDGILHKVVVFEVDDEWFPFTQINSGSSSDLGEECGEDEGVLDM</sequence>
<evidence type="ECO:0000313" key="1">
    <source>
        <dbReference type="EMBL" id="CAH1446105.1"/>
    </source>
</evidence>
<name>A0AAU9P7R0_9ASTR</name>
<reference evidence="1 2" key="1">
    <citation type="submission" date="2022-01" db="EMBL/GenBank/DDBJ databases">
        <authorList>
            <person name="Xiong W."/>
            <person name="Schranz E."/>
        </authorList>
    </citation>
    <scope>NUCLEOTIDE SEQUENCE [LARGE SCALE GENOMIC DNA]</scope>
</reference>
<evidence type="ECO:0000313" key="2">
    <source>
        <dbReference type="Proteomes" id="UP001157418"/>
    </source>
</evidence>
<accession>A0AAU9P7R0</accession>
<keyword evidence="2" id="KW-1185">Reference proteome</keyword>
<dbReference type="Proteomes" id="UP001157418">
    <property type="component" value="Unassembled WGS sequence"/>
</dbReference>
<protein>
    <submittedName>
        <fullName evidence="1">Uncharacterized protein</fullName>
    </submittedName>
</protein>
<dbReference type="EMBL" id="CAKMRJ010005523">
    <property type="protein sequence ID" value="CAH1446105.1"/>
    <property type="molecule type" value="Genomic_DNA"/>
</dbReference>
<comment type="caution">
    <text evidence="1">The sequence shown here is derived from an EMBL/GenBank/DDBJ whole genome shotgun (WGS) entry which is preliminary data.</text>
</comment>
<organism evidence="1 2">
    <name type="scientific">Lactuca virosa</name>
    <dbReference type="NCBI Taxonomy" id="75947"/>
    <lineage>
        <taxon>Eukaryota</taxon>
        <taxon>Viridiplantae</taxon>
        <taxon>Streptophyta</taxon>
        <taxon>Embryophyta</taxon>
        <taxon>Tracheophyta</taxon>
        <taxon>Spermatophyta</taxon>
        <taxon>Magnoliopsida</taxon>
        <taxon>eudicotyledons</taxon>
        <taxon>Gunneridae</taxon>
        <taxon>Pentapetalae</taxon>
        <taxon>asterids</taxon>
        <taxon>campanulids</taxon>
        <taxon>Asterales</taxon>
        <taxon>Asteraceae</taxon>
        <taxon>Cichorioideae</taxon>
        <taxon>Cichorieae</taxon>
        <taxon>Lactucinae</taxon>
        <taxon>Lactuca</taxon>
    </lineage>
</organism>